<gene>
    <name evidence="1" type="ORF">SAMN02745121_03022</name>
</gene>
<keyword evidence="2" id="KW-1185">Reference proteome</keyword>
<sequence length="125" mass="14183">MSSAMLALWLMQAPPWPSLPATTPPREWNLAGRFTLKHEKHLRWQAVVDPTHPYKGLYSDARPTWLLELRPTARRFRDFALAVESLPAFGTGVGIVRPRLMFRVPGTQIHLGLGVQLRAFRSSGR</sequence>
<evidence type="ECO:0000313" key="1">
    <source>
        <dbReference type="EMBL" id="SFE09844.1"/>
    </source>
</evidence>
<name>A0A1I1XRC0_9BACT</name>
<protein>
    <submittedName>
        <fullName evidence="1">Uncharacterized protein</fullName>
    </submittedName>
</protein>
<dbReference type="AlphaFoldDB" id="A0A1I1XRC0"/>
<dbReference type="Proteomes" id="UP000199400">
    <property type="component" value="Unassembled WGS sequence"/>
</dbReference>
<organism evidence="1 2">
    <name type="scientific">Nannocystis exedens</name>
    <dbReference type="NCBI Taxonomy" id="54"/>
    <lineage>
        <taxon>Bacteria</taxon>
        <taxon>Pseudomonadati</taxon>
        <taxon>Myxococcota</taxon>
        <taxon>Polyangia</taxon>
        <taxon>Nannocystales</taxon>
        <taxon>Nannocystaceae</taxon>
        <taxon>Nannocystis</taxon>
    </lineage>
</organism>
<evidence type="ECO:0000313" key="2">
    <source>
        <dbReference type="Proteomes" id="UP000199400"/>
    </source>
</evidence>
<dbReference type="STRING" id="54.SAMN02745121_03022"/>
<dbReference type="EMBL" id="FOMX01000008">
    <property type="protein sequence ID" value="SFE09844.1"/>
    <property type="molecule type" value="Genomic_DNA"/>
</dbReference>
<reference evidence="2" key="1">
    <citation type="submission" date="2016-10" db="EMBL/GenBank/DDBJ databases">
        <authorList>
            <person name="Varghese N."/>
            <person name="Submissions S."/>
        </authorList>
    </citation>
    <scope>NUCLEOTIDE SEQUENCE [LARGE SCALE GENOMIC DNA]</scope>
    <source>
        <strain evidence="2">ATCC 25963</strain>
    </source>
</reference>
<accession>A0A1I1XRC0</accession>
<proteinExistence type="predicted"/>